<reference evidence="1" key="2">
    <citation type="submission" date="2023-04" db="EMBL/GenBank/DDBJ databases">
        <authorList>
            <person name="Bruccoleri R.E."/>
            <person name="Oakeley E.J."/>
            <person name="Faust A.-M."/>
            <person name="Dessus-Babus S."/>
            <person name="Altorfer M."/>
            <person name="Burckhardt D."/>
            <person name="Oertli M."/>
            <person name="Naumann U."/>
            <person name="Petersen F."/>
            <person name="Wong J."/>
        </authorList>
    </citation>
    <scope>NUCLEOTIDE SEQUENCE</scope>
    <source>
        <strain evidence="1">GSM-AAB239-AS_SAM_17_03QT</strain>
        <tissue evidence="1">Leaf</tissue>
    </source>
</reference>
<proteinExistence type="predicted"/>
<dbReference type="EMBL" id="JANAVB010041913">
    <property type="protein sequence ID" value="KAJ6795273.1"/>
    <property type="molecule type" value="Genomic_DNA"/>
</dbReference>
<accession>A0AAX6DTZ4</accession>
<evidence type="ECO:0000313" key="2">
    <source>
        <dbReference type="EMBL" id="KAJ6828342.1"/>
    </source>
</evidence>
<gene>
    <name evidence="1" type="ORF">M6B38_229155</name>
    <name evidence="2" type="ORF">M6B38_362965</name>
    <name evidence="3" type="ORF">M6B38_362970</name>
</gene>
<evidence type="ECO:0000313" key="4">
    <source>
        <dbReference type="Proteomes" id="UP001140949"/>
    </source>
</evidence>
<protein>
    <submittedName>
        <fullName evidence="1">Uncharacterized protein</fullName>
    </submittedName>
</protein>
<dbReference type="Proteomes" id="UP001140949">
    <property type="component" value="Unassembled WGS sequence"/>
</dbReference>
<dbReference type="EMBL" id="JANAVB010019400">
    <property type="protein sequence ID" value="KAJ6828343.1"/>
    <property type="molecule type" value="Genomic_DNA"/>
</dbReference>
<sequence>MWNLCLLEETFSTEGLVSDGQPEPEPEPEPEPTSCVVKFQKLVTTMKVKLRFTYEEVGNCRKRIRNLLDRQLQKLQEREVIDEDGFPYADERETSFSDRHTSFSDLIDKLSKARSRDDFKSFLEMKRQLLNQSGSQVSNMPNELDSEEPLAPKHESNLCTVIQIGEDAFSKIDAEFLSREQLAVL</sequence>
<name>A0AAX6DTZ4_IRIPA</name>
<reference evidence="1" key="1">
    <citation type="journal article" date="2023" name="GigaByte">
        <title>Genome assembly of the bearded iris, Iris pallida Lam.</title>
        <authorList>
            <person name="Bruccoleri R.E."/>
            <person name="Oakeley E.J."/>
            <person name="Faust A.M.E."/>
            <person name="Altorfer M."/>
            <person name="Dessus-Babus S."/>
            <person name="Burckhardt D."/>
            <person name="Oertli M."/>
            <person name="Naumann U."/>
            <person name="Petersen F."/>
            <person name="Wong J."/>
        </authorList>
    </citation>
    <scope>NUCLEOTIDE SEQUENCE</scope>
    <source>
        <strain evidence="1">GSM-AAB239-AS_SAM_17_03QT</strain>
    </source>
</reference>
<organism evidence="1 4">
    <name type="scientific">Iris pallida</name>
    <name type="common">Sweet iris</name>
    <dbReference type="NCBI Taxonomy" id="29817"/>
    <lineage>
        <taxon>Eukaryota</taxon>
        <taxon>Viridiplantae</taxon>
        <taxon>Streptophyta</taxon>
        <taxon>Embryophyta</taxon>
        <taxon>Tracheophyta</taxon>
        <taxon>Spermatophyta</taxon>
        <taxon>Magnoliopsida</taxon>
        <taxon>Liliopsida</taxon>
        <taxon>Asparagales</taxon>
        <taxon>Iridaceae</taxon>
        <taxon>Iridoideae</taxon>
        <taxon>Irideae</taxon>
        <taxon>Iris</taxon>
    </lineage>
</organism>
<dbReference type="AlphaFoldDB" id="A0AAX6DTZ4"/>
<keyword evidence="4" id="KW-1185">Reference proteome</keyword>
<comment type="caution">
    <text evidence="1">The sequence shown here is derived from an EMBL/GenBank/DDBJ whole genome shotgun (WGS) entry which is preliminary data.</text>
</comment>
<evidence type="ECO:0000313" key="3">
    <source>
        <dbReference type="EMBL" id="KAJ6828343.1"/>
    </source>
</evidence>
<dbReference type="PANTHER" id="PTHR35696">
    <property type="entry name" value="ELECTRON CARRIER/IRON ION-BINDING PROTEIN"/>
    <property type="match status" value="1"/>
</dbReference>
<dbReference type="PANTHER" id="PTHR35696:SF1">
    <property type="entry name" value="ELECTRON CARRIER_IRON ION-BINDING PROTEIN"/>
    <property type="match status" value="1"/>
</dbReference>
<dbReference type="EMBL" id="JANAVB010019400">
    <property type="protein sequence ID" value="KAJ6828342.1"/>
    <property type="molecule type" value="Genomic_DNA"/>
</dbReference>
<evidence type="ECO:0000313" key="1">
    <source>
        <dbReference type="EMBL" id="KAJ6795273.1"/>
    </source>
</evidence>